<accession>A0A068TJW8</accession>
<name>A0A068TJW8_NEOGA</name>
<evidence type="ECO:0000313" key="3">
    <source>
        <dbReference type="Proteomes" id="UP000028186"/>
    </source>
</evidence>
<dbReference type="RefSeq" id="WP_040125973.1">
    <property type="nucleotide sequence ID" value="NZ_HG938357.1"/>
</dbReference>
<dbReference type="EMBL" id="HG938357">
    <property type="protein sequence ID" value="CDN58399.1"/>
    <property type="molecule type" value="Genomic_DNA"/>
</dbReference>
<dbReference type="Proteomes" id="UP000028186">
    <property type="component" value="Plasmid pHAMBI1141b"/>
</dbReference>
<evidence type="ECO:0000256" key="1">
    <source>
        <dbReference type="SAM" id="MobiDB-lite"/>
    </source>
</evidence>
<geneLocation type="plasmid" evidence="3">
    <name>III</name>
</geneLocation>
<gene>
    <name evidence="2" type="ORF">RG1141_PB00510</name>
</gene>
<feature type="region of interest" description="Disordered" evidence="1">
    <location>
        <begin position="92"/>
        <end position="120"/>
    </location>
</feature>
<dbReference type="KEGG" id="ngl:RG1141_PB00510"/>
<dbReference type="AlphaFoldDB" id="A0A068TJW8"/>
<dbReference type="PATRIC" id="fig|1028801.3.peg.6199"/>
<sequence length="226" mass="25200">MKKPQRHFIVERKLSRKTQRPISKTIWGDVDLRSITRAVQDDATLFSKFVRKQNMLADVTSAELTDQAPSTLSLEPWKEKRLLEPVTSVVNPVDPTLNTDTEGSQAVPDSVSKKQRKPRIKKAVSETASIVNAETSTFSGAAGVDRGRQTRTRKKELSFSAGASVRKNTGEPAIKPDEMVAVSVNFATDELVDLLQLEQENKHLRKLLAEKLRVENADLRKRLGLG</sequence>
<dbReference type="HOGENOM" id="CLU_106261_0_0_5"/>
<evidence type="ECO:0000313" key="2">
    <source>
        <dbReference type="EMBL" id="CDN58399.1"/>
    </source>
</evidence>
<protein>
    <recommendedName>
        <fullName evidence="4">Transcriptional regulator</fullName>
    </recommendedName>
</protein>
<proteinExistence type="predicted"/>
<keyword evidence="2" id="KW-0614">Plasmid</keyword>
<organism evidence="2 3">
    <name type="scientific">Neorhizobium galegae bv. officinalis bv. officinalis str. HAMBI 1141</name>
    <dbReference type="NCBI Taxonomy" id="1028801"/>
    <lineage>
        <taxon>Bacteria</taxon>
        <taxon>Pseudomonadati</taxon>
        <taxon>Pseudomonadota</taxon>
        <taxon>Alphaproteobacteria</taxon>
        <taxon>Hyphomicrobiales</taxon>
        <taxon>Rhizobiaceae</taxon>
        <taxon>Rhizobium/Agrobacterium group</taxon>
        <taxon>Neorhizobium</taxon>
    </lineage>
</organism>
<evidence type="ECO:0008006" key="4">
    <source>
        <dbReference type="Google" id="ProtNLM"/>
    </source>
</evidence>
<reference evidence="3" key="1">
    <citation type="journal article" date="2014" name="BMC Genomics">
        <title>Genome sequencing of two Neorhizobium galegae strains reveals a noeT gene responsible for the unusual acetylation of the nodulation factors.</title>
        <authorList>
            <person name="Osterman J."/>
            <person name="Marsh J."/>
            <person name="Laine P.K."/>
            <person name="Zeng Z."/>
            <person name="Alatalo E."/>
            <person name="Sullivan J.T."/>
            <person name="Young J.P."/>
            <person name="Thomas-Oates J."/>
            <person name="Paulin L."/>
            <person name="Lindstrom K."/>
        </authorList>
    </citation>
    <scope>NUCLEOTIDE SEQUENCE [LARGE SCALE GENOMIC DNA]</scope>
    <source>
        <strain evidence="3">HAMBI 1141</strain>
        <plasmid evidence="3">III</plasmid>
    </source>
</reference>